<comment type="caution">
    <text evidence="1">The sequence shown here is derived from an EMBL/GenBank/DDBJ whole genome shotgun (WGS) entry which is preliminary data.</text>
</comment>
<organism evidence="1 2">
    <name type="scientific">Rhipicephalus microplus</name>
    <name type="common">Cattle tick</name>
    <name type="synonym">Boophilus microplus</name>
    <dbReference type="NCBI Taxonomy" id="6941"/>
    <lineage>
        <taxon>Eukaryota</taxon>
        <taxon>Metazoa</taxon>
        <taxon>Ecdysozoa</taxon>
        <taxon>Arthropoda</taxon>
        <taxon>Chelicerata</taxon>
        <taxon>Arachnida</taxon>
        <taxon>Acari</taxon>
        <taxon>Parasitiformes</taxon>
        <taxon>Ixodida</taxon>
        <taxon>Ixodoidea</taxon>
        <taxon>Ixodidae</taxon>
        <taxon>Rhipicephalinae</taxon>
        <taxon>Rhipicephalus</taxon>
        <taxon>Boophilus</taxon>
    </lineage>
</organism>
<protein>
    <submittedName>
        <fullName evidence="1">Uncharacterized protein</fullName>
    </submittedName>
</protein>
<proteinExistence type="predicted"/>
<evidence type="ECO:0000313" key="2">
    <source>
        <dbReference type="Proteomes" id="UP000821866"/>
    </source>
</evidence>
<accession>A0A9J6DF67</accession>
<evidence type="ECO:0000313" key="1">
    <source>
        <dbReference type="EMBL" id="KAH8020788.1"/>
    </source>
</evidence>
<name>A0A9J6DF67_RHIMP</name>
<dbReference type="AlphaFoldDB" id="A0A9J6DF67"/>
<reference evidence="1" key="2">
    <citation type="submission" date="2021-09" db="EMBL/GenBank/DDBJ databases">
        <authorList>
            <person name="Jia N."/>
            <person name="Wang J."/>
            <person name="Shi W."/>
            <person name="Du L."/>
            <person name="Sun Y."/>
            <person name="Zhan W."/>
            <person name="Jiang J."/>
            <person name="Wang Q."/>
            <person name="Zhang B."/>
            <person name="Ji P."/>
            <person name="Sakyi L.B."/>
            <person name="Cui X."/>
            <person name="Yuan T."/>
            <person name="Jiang B."/>
            <person name="Yang W."/>
            <person name="Lam T.T.-Y."/>
            <person name="Chang Q."/>
            <person name="Ding S."/>
            <person name="Wang X."/>
            <person name="Zhu J."/>
            <person name="Ruan X."/>
            <person name="Zhao L."/>
            <person name="Wei J."/>
            <person name="Que T."/>
            <person name="Du C."/>
            <person name="Cheng J."/>
            <person name="Dai P."/>
            <person name="Han X."/>
            <person name="Huang E."/>
            <person name="Gao Y."/>
            <person name="Liu J."/>
            <person name="Shao H."/>
            <person name="Ye R."/>
            <person name="Li L."/>
            <person name="Wei W."/>
            <person name="Wang X."/>
            <person name="Wang C."/>
            <person name="Huo Q."/>
            <person name="Li W."/>
            <person name="Guo W."/>
            <person name="Chen H."/>
            <person name="Chen S."/>
            <person name="Zhou L."/>
            <person name="Zhou L."/>
            <person name="Ni X."/>
            <person name="Tian J."/>
            <person name="Zhou Y."/>
            <person name="Sheng Y."/>
            <person name="Liu T."/>
            <person name="Pan Y."/>
            <person name="Xia L."/>
            <person name="Li J."/>
            <person name="Zhao F."/>
            <person name="Cao W."/>
        </authorList>
    </citation>
    <scope>NUCLEOTIDE SEQUENCE</scope>
    <source>
        <strain evidence="1">Rmic-2018</strain>
        <tissue evidence="1">Larvae</tissue>
    </source>
</reference>
<reference evidence="1" key="1">
    <citation type="journal article" date="2020" name="Cell">
        <title>Large-Scale Comparative Analyses of Tick Genomes Elucidate Their Genetic Diversity and Vector Capacities.</title>
        <authorList>
            <consortium name="Tick Genome and Microbiome Consortium (TIGMIC)"/>
            <person name="Jia N."/>
            <person name="Wang J."/>
            <person name="Shi W."/>
            <person name="Du L."/>
            <person name="Sun Y."/>
            <person name="Zhan W."/>
            <person name="Jiang J.F."/>
            <person name="Wang Q."/>
            <person name="Zhang B."/>
            <person name="Ji P."/>
            <person name="Bell-Sakyi L."/>
            <person name="Cui X.M."/>
            <person name="Yuan T.T."/>
            <person name="Jiang B.G."/>
            <person name="Yang W.F."/>
            <person name="Lam T.T."/>
            <person name="Chang Q.C."/>
            <person name="Ding S.J."/>
            <person name="Wang X.J."/>
            <person name="Zhu J.G."/>
            <person name="Ruan X.D."/>
            <person name="Zhao L."/>
            <person name="Wei J.T."/>
            <person name="Ye R.Z."/>
            <person name="Que T.C."/>
            <person name="Du C.H."/>
            <person name="Zhou Y.H."/>
            <person name="Cheng J.X."/>
            <person name="Dai P.F."/>
            <person name="Guo W.B."/>
            <person name="Han X.H."/>
            <person name="Huang E.J."/>
            <person name="Li L.F."/>
            <person name="Wei W."/>
            <person name="Gao Y.C."/>
            <person name="Liu J.Z."/>
            <person name="Shao H.Z."/>
            <person name="Wang X."/>
            <person name="Wang C.C."/>
            <person name="Yang T.C."/>
            <person name="Huo Q.B."/>
            <person name="Li W."/>
            <person name="Chen H.Y."/>
            <person name="Chen S.E."/>
            <person name="Zhou L.G."/>
            <person name="Ni X.B."/>
            <person name="Tian J.H."/>
            <person name="Sheng Y."/>
            <person name="Liu T."/>
            <person name="Pan Y.S."/>
            <person name="Xia L.Y."/>
            <person name="Li J."/>
            <person name="Zhao F."/>
            <person name="Cao W.C."/>
        </authorList>
    </citation>
    <scope>NUCLEOTIDE SEQUENCE</scope>
    <source>
        <strain evidence="1">Rmic-2018</strain>
    </source>
</reference>
<keyword evidence="2" id="KW-1185">Reference proteome</keyword>
<sequence length="161" mass="18233">MKRTKCASLLKIVLYLQFMNDLAVDIKRSKFSLIIDKSTDDEDALRKRCIKLVVSRVQQVRQRLPDNVDTLSKVAQLSVKMLCAIKPPLIPLLETMVIDSSEIQETGSQWKVITSVTWSKTNATDDLWTEVNVYQNESGQNPFGARIRIDNACDAVIECES</sequence>
<dbReference type="EMBL" id="JABSTU010000009">
    <property type="protein sequence ID" value="KAH8020788.1"/>
    <property type="molecule type" value="Genomic_DNA"/>
</dbReference>
<gene>
    <name evidence="1" type="ORF">HPB51_003487</name>
</gene>
<dbReference type="Proteomes" id="UP000821866">
    <property type="component" value="Chromosome 7"/>
</dbReference>